<evidence type="ECO:0000313" key="2">
    <source>
        <dbReference type="Proteomes" id="UP000238823"/>
    </source>
</evidence>
<gene>
    <name evidence="1" type="ORF">ENSA7_76430</name>
</gene>
<dbReference type="CDD" id="cd03784">
    <property type="entry name" value="GT1_Gtf-like"/>
    <property type="match status" value="1"/>
</dbReference>
<dbReference type="Gene3D" id="3.40.50.2000">
    <property type="entry name" value="Glycogen Phosphorylase B"/>
    <property type="match status" value="2"/>
</dbReference>
<comment type="caution">
    <text evidence="1">The sequence shown here is derived from an EMBL/GenBank/DDBJ whole genome shotgun (WGS) entry which is preliminary data.</text>
</comment>
<dbReference type="Pfam" id="PF00201">
    <property type="entry name" value="UDPGT"/>
    <property type="match status" value="1"/>
</dbReference>
<keyword evidence="1" id="KW-0808">Transferase</keyword>
<dbReference type="EMBL" id="PVNL01000139">
    <property type="protein sequence ID" value="PRP94820.1"/>
    <property type="molecule type" value="Genomic_DNA"/>
</dbReference>
<protein>
    <submittedName>
        <fullName evidence="1">UDP-glucoronosyl and UDP-glucosyl transferase</fullName>
    </submittedName>
</protein>
<dbReference type="PANTHER" id="PTHR48050:SF13">
    <property type="entry name" value="STEROL 3-BETA-GLUCOSYLTRANSFERASE UGT80A2"/>
    <property type="match status" value="1"/>
</dbReference>
<dbReference type="Proteomes" id="UP000238823">
    <property type="component" value="Unassembled WGS sequence"/>
</dbReference>
<dbReference type="GO" id="GO:0017000">
    <property type="term" value="P:antibiotic biosynthetic process"/>
    <property type="evidence" value="ECO:0007669"/>
    <property type="project" value="UniProtKB-ARBA"/>
</dbReference>
<organism evidence="1 2">
    <name type="scientific">Enhygromyxa salina</name>
    <dbReference type="NCBI Taxonomy" id="215803"/>
    <lineage>
        <taxon>Bacteria</taxon>
        <taxon>Pseudomonadati</taxon>
        <taxon>Myxococcota</taxon>
        <taxon>Polyangia</taxon>
        <taxon>Nannocystales</taxon>
        <taxon>Nannocystaceae</taxon>
        <taxon>Enhygromyxa</taxon>
    </lineage>
</organism>
<name>A0A2S9XPZ8_9BACT</name>
<accession>A0A2S9XPZ8</accession>
<evidence type="ECO:0000313" key="1">
    <source>
        <dbReference type="EMBL" id="PRP94820.1"/>
    </source>
</evidence>
<dbReference type="PANTHER" id="PTHR48050">
    <property type="entry name" value="STEROL 3-BETA-GLUCOSYLTRANSFERASE"/>
    <property type="match status" value="1"/>
</dbReference>
<dbReference type="InterPro" id="IPR050426">
    <property type="entry name" value="Glycosyltransferase_28"/>
</dbReference>
<proteinExistence type="predicted"/>
<dbReference type="GO" id="GO:0008194">
    <property type="term" value="F:UDP-glycosyltransferase activity"/>
    <property type="evidence" value="ECO:0007669"/>
    <property type="project" value="InterPro"/>
</dbReference>
<dbReference type="InterPro" id="IPR002213">
    <property type="entry name" value="UDP_glucos_trans"/>
</dbReference>
<sequence length="381" mass="42056">MRRIGLIIDTEAGHTIPFVDLGLQLMEHGHEVVFIGLAQSIHLVPPSLRSAYVSVLDGVYEAATIRAIRQQAPLDFPCYWGFDAHLERLLDPGLRDQLRGLRVDALIANPFLGLETAIAAELVGAPAIFALPMMGSDPGPLAKMHLELQPAALQRRIIELLQLTPDELEAALARWPALILCAREFELPELVYTGAHAHYVGPCLRDYDAAKQLAERGEPETVYVSLGSTRVRETAPARALLHALLDEARASPSTRFFVTGAPPPGELPPNVEFRQWFAQRELMRSVRATVTHGGLGGIREAIAGRLAPIVTPFVRDQPDNARRVAYHGLGLDLHGQVEQLGPALRRVRAGEFDERVEALRQRFRELDRARTAARTLDQLLA</sequence>
<dbReference type="SUPFAM" id="SSF53756">
    <property type="entry name" value="UDP-Glycosyltransferase/glycogen phosphorylase"/>
    <property type="match status" value="1"/>
</dbReference>
<dbReference type="AlphaFoldDB" id="A0A2S9XPZ8"/>
<dbReference type="RefSeq" id="WP_106094410.1">
    <property type="nucleotide sequence ID" value="NZ_PVNL01000139.1"/>
</dbReference>
<reference evidence="1 2" key="1">
    <citation type="submission" date="2018-03" db="EMBL/GenBank/DDBJ databases">
        <title>Draft Genome Sequences of the Obligatory Marine Myxobacteria Enhygromyxa salina SWB007.</title>
        <authorList>
            <person name="Poehlein A."/>
            <person name="Moghaddam J.A."/>
            <person name="Harms H."/>
            <person name="Alanjari M."/>
            <person name="Koenig G.M."/>
            <person name="Daniel R."/>
            <person name="Schaeberle T.F."/>
        </authorList>
    </citation>
    <scope>NUCLEOTIDE SEQUENCE [LARGE SCALE GENOMIC DNA]</scope>
    <source>
        <strain evidence="1 2">SWB007</strain>
    </source>
</reference>